<dbReference type="InParanoid" id="A8PRC5"/>
<name>A8PRC5_MALGO</name>
<comment type="caution">
    <text evidence="2">The sequence shown here is derived from an EMBL/GenBank/DDBJ whole genome shotgun (WGS) entry which is preliminary data.</text>
</comment>
<protein>
    <submittedName>
        <fullName evidence="2">Uncharacterized protein</fullName>
    </submittedName>
</protein>
<evidence type="ECO:0000256" key="1">
    <source>
        <dbReference type="SAM" id="MobiDB-lite"/>
    </source>
</evidence>
<feature type="compositionally biased region" description="Basic and acidic residues" evidence="1">
    <location>
        <begin position="151"/>
        <end position="168"/>
    </location>
</feature>
<feature type="compositionally biased region" description="Polar residues" evidence="1">
    <location>
        <begin position="96"/>
        <end position="105"/>
    </location>
</feature>
<reference evidence="2 3" key="1">
    <citation type="journal article" date="2007" name="Proc. Natl. Acad. Sci. U.S.A.">
        <title>Dandruff-associated Malassezia genomes reveal convergent and divergent virulence traits shared with plant and human fungal pathogens.</title>
        <authorList>
            <person name="Xu J."/>
            <person name="Saunders C.W."/>
            <person name="Hu P."/>
            <person name="Grant R.A."/>
            <person name="Boekhout T."/>
            <person name="Kuramae E.E."/>
            <person name="Kronstad J.W."/>
            <person name="Deangelis Y.M."/>
            <person name="Reeder N.L."/>
            <person name="Johnstone K.R."/>
            <person name="Leland M."/>
            <person name="Fieno A.M."/>
            <person name="Begley W.M."/>
            <person name="Sun Y."/>
            <person name="Lacey M.P."/>
            <person name="Chaudhary T."/>
            <person name="Keough T."/>
            <person name="Chu L."/>
            <person name="Sears R."/>
            <person name="Yuan B."/>
            <person name="Dawson T.L.Jr."/>
        </authorList>
    </citation>
    <scope>NUCLEOTIDE SEQUENCE [LARGE SCALE GENOMIC DNA]</scope>
    <source>
        <strain evidence="3">ATCC MYA-4612 / CBS 7966</strain>
    </source>
</reference>
<evidence type="ECO:0000313" key="3">
    <source>
        <dbReference type="Proteomes" id="UP000008837"/>
    </source>
</evidence>
<feature type="region of interest" description="Disordered" evidence="1">
    <location>
        <begin position="1"/>
        <end position="68"/>
    </location>
</feature>
<dbReference type="RefSeq" id="XP_001732246.1">
    <property type="nucleotide sequence ID" value="XM_001732194.1"/>
</dbReference>
<feature type="compositionally biased region" description="Polar residues" evidence="1">
    <location>
        <begin position="54"/>
        <end position="65"/>
    </location>
</feature>
<proteinExistence type="predicted"/>
<feature type="compositionally biased region" description="Acidic residues" evidence="1">
    <location>
        <begin position="132"/>
        <end position="150"/>
    </location>
</feature>
<feature type="compositionally biased region" description="Polar residues" evidence="1">
    <location>
        <begin position="1"/>
        <end position="10"/>
    </location>
</feature>
<dbReference type="Pfam" id="PF10175">
    <property type="entry name" value="MPP6"/>
    <property type="match status" value="1"/>
</dbReference>
<dbReference type="KEGG" id="mgl:MGL_0021"/>
<dbReference type="AlphaFoldDB" id="A8PRC5"/>
<dbReference type="OrthoDB" id="3366529at2759"/>
<feature type="compositionally biased region" description="Basic and acidic residues" evidence="1">
    <location>
        <begin position="20"/>
        <end position="45"/>
    </location>
</feature>
<gene>
    <name evidence="2" type="ORF">MGL_0021</name>
</gene>
<dbReference type="VEuPathDB" id="FungiDB:MGL_0021"/>
<dbReference type="GeneID" id="5856552"/>
<feature type="compositionally biased region" description="Basic and acidic residues" evidence="1">
    <location>
        <begin position="109"/>
        <end position="125"/>
    </location>
</feature>
<organism evidence="2 3">
    <name type="scientific">Malassezia globosa (strain ATCC MYA-4612 / CBS 7966)</name>
    <name type="common">Dandruff-associated fungus</name>
    <dbReference type="NCBI Taxonomy" id="425265"/>
    <lineage>
        <taxon>Eukaryota</taxon>
        <taxon>Fungi</taxon>
        <taxon>Dikarya</taxon>
        <taxon>Basidiomycota</taxon>
        <taxon>Ustilaginomycotina</taxon>
        <taxon>Malasseziomycetes</taxon>
        <taxon>Malasseziales</taxon>
        <taxon>Malasseziaceae</taxon>
        <taxon>Malassezia</taxon>
    </lineage>
</organism>
<dbReference type="Proteomes" id="UP000008837">
    <property type="component" value="Unassembled WGS sequence"/>
</dbReference>
<dbReference type="EMBL" id="AAYY01000001">
    <property type="protein sequence ID" value="EDP45032.1"/>
    <property type="molecule type" value="Genomic_DNA"/>
</dbReference>
<keyword evidence="3" id="KW-1185">Reference proteome</keyword>
<evidence type="ECO:0000313" key="2">
    <source>
        <dbReference type="EMBL" id="EDP45032.1"/>
    </source>
</evidence>
<accession>A8PRC5</accession>
<sequence length="212" mass="24086">MPTKALSSRLQGLKFMQRGAQREAEQAEADKADASSRTRFNSERHDDDEDVDPSPTTATDSSMSEQWVVPSYFRVKPRNSVQEPEQWESWFLNATAEDQTPTRQQFGAWKEEIHRPKAQRSENHLDPAYSDDATDDEEFSDNEEDQDMDESINRRVSETFRKSQDFRKPPSASNGPKTGTKRRASGAIPPKQPKIAAVADKSKGLRKKKESP</sequence>
<feature type="region of interest" description="Disordered" evidence="1">
    <location>
        <begin position="92"/>
        <end position="212"/>
    </location>
</feature>